<dbReference type="Proteomes" id="UP000070544">
    <property type="component" value="Unassembled WGS sequence"/>
</dbReference>
<reference evidence="2 3" key="1">
    <citation type="journal article" date="2015" name="Genome Biol. Evol.">
        <title>Phylogenomic analyses indicate that early fungi evolved digesting cell walls of algal ancestors of land plants.</title>
        <authorList>
            <person name="Chang Y."/>
            <person name="Wang S."/>
            <person name="Sekimoto S."/>
            <person name="Aerts A.L."/>
            <person name="Choi C."/>
            <person name="Clum A."/>
            <person name="LaButti K.M."/>
            <person name="Lindquist E.A."/>
            <person name="Yee Ngan C."/>
            <person name="Ohm R.A."/>
            <person name="Salamov A.A."/>
            <person name="Grigoriev I.V."/>
            <person name="Spatafora J.W."/>
            <person name="Berbee M.L."/>
        </authorList>
    </citation>
    <scope>NUCLEOTIDE SEQUENCE [LARGE SCALE GENOMIC DNA]</scope>
    <source>
        <strain evidence="2 3">JEL478</strain>
    </source>
</reference>
<feature type="compositionally biased region" description="Basic and acidic residues" evidence="1">
    <location>
        <begin position="48"/>
        <end position="65"/>
    </location>
</feature>
<name>A0A139AXR4_GONPJ</name>
<evidence type="ECO:0000313" key="3">
    <source>
        <dbReference type="Proteomes" id="UP000070544"/>
    </source>
</evidence>
<protein>
    <submittedName>
        <fullName evidence="2">Uncharacterized protein</fullName>
    </submittedName>
</protein>
<accession>A0A139AXR4</accession>
<feature type="compositionally biased region" description="Basic residues" evidence="1">
    <location>
        <begin position="1"/>
        <end position="10"/>
    </location>
</feature>
<evidence type="ECO:0000256" key="1">
    <source>
        <dbReference type="SAM" id="MobiDB-lite"/>
    </source>
</evidence>
<organism evidence="2 3">
    <name type="scientific">Gonapodya prolifera (strain JEL478)</name>
    <name type="common">Monoblepharis prolifera</name>
    <dbReference type="NCBI Taxonomy" id="1344416"/>
    <lineage>
        <taxon>Eukaryota</taxon>
        <taxon>Fungi</taxon>
        <taxon>Fungi incertae sedis</taxon>
        <taxon>Chytridiomycota</taxon>
        <taxon>Chytridiomycota incertae sedis</taxon>
        <taxon>Monoblepharidomycetes</taxon>
        <taxon>Monoblepharidales</taxon>
        <taxon>Gonapodyaceae</taxon>
        <taxon>Gonapodya</taxon>
    </lineage>
</organism>
<proteinExistence type="predicted"/>
<gene>
    <name evidence="2" type="ORF">M427DRAFT_50932</name>
</gene>
<dbReference type="AlphaFoldDB" id="A0A139AXR4"/>
<dbReference type="EMBL" id="KQ965732">
    <property type="protein sequence ID" value="KXS21494.1"/>
    <property type="molecule type" value="Genomic_DNA"/>
</dbReference>
<feature type="region of interest" description="Disordered" evidence="1">
    <location>
        <begin position="1"/>
        <end position="65"/>
    </location>
</feature>
<evidence type="ECO:0000313" key="2">
    <source>
        <dbReference type="EMBL" id="KXS21494.1"/>
    </source>
</evidence>
<keyword evidence="3" id="KW-1185">Reference proteome</keyword>
<sequence length="65" mass="7313">MTCIVRKHRGPKESLKQSSALVAQDARREYHRFPTAPTAESRGSNSGAEKKTGKEDQDQSRSRVR</sequence>